<dbReference type="EMBL" id="CABFMQ020000099">
    <property type="protein sequence ID" value="VTZ51616.1"/>
    <property type="molecule type" value="Genomic_DNA"/>
</dbReference>
<dbReference type="Proteomes" id="UP000485880">
    <property type="component" value="Unassembled WGS sequence"/>
</dbReference>
<comment type="caution">
    <text evidence="1">The sequence shown here is derived from an EMBL/GenBank/DDBJ whole genome shotgun (WGS) entry which is preliminary data.</text>
</comment>
<sequence length="23" mass="2365">MSAMGGAVTLTCYAILDCESKVT</sequence>
<evidence type="ECO:0000313" key="2">
    <source>
        <dbReference type="Proteomes" id="UP000485880"/>
    </source>
</evidence>
<accession>A0A8B6MC84</accession>
<name>A0A8B6MC84_METTU</name>
<proteinExistence type="predicted"/>
<keyword evidence="2" id="KW-1185">Reference proteome</keyword>
<gene>
    <name evidence="1" type="ORF">MPC4_400017</name>
</gene>
<reference evidence="1 2" key="1">
    <citation type="submission" date="2019-05" db="EMBL/GenBank/DDBJ databases">
        <authorList>
            <person name="Farhan Ul Haque M."/>
        </authorList>
    </citation>
    <scope>NUCLEOTIDE SEQUENCE [LARGE SCALE GENOMIC DNA]</scope>
    <source>
        <strain evidence="1">2</strain>
    </source>
</reference>
<evidence type="ECO:0000313" key="1">
    <source>
        <dbReference type="EMBL" id="VTZ51616.1"/>
    </source>
</evidence>
<organism evidence="1 2">
    <name type="scientific">Methylocella tundrae</name>
    <dbReference type="NCBI Taxonomy" id="227605"/>
    <lineage>
        <taxon>Bacteria</taxon>
        <taxon>Pseudomonadati</taxon>
        <taxon>Pseudomonadota</taxon>
        <taxon>Alphaproteobacteria</taxon>
        <taxon>Hyphomicrobiales</taxon>
        <taxon>Beijerinckiaceae</taxon>
        <taxon>Methylocella</taxon>
    </lineage>
</organism>
<protein>
    <submittedName>
        <fullName evidence="1">Uncharacterized protein</fullName>
    </submittedName>
</protein>
<dbReference type="AlphaFoldDB" id="A0A8B6MC84"/>